<keyword evidence="1" id="KW-1133">Transmembrane helix</keyword>
<name>A0ABW5JAH0_9BACT</name>
<evidence type="ECO:0000313" key="2">
    <source>
        <dbReference type="EMBL" id="MFD2523046.1"/>
    </source>
</evidence>
<keyword evidence="1" id="KW-0472">Membrane</keyword>
<feature type="transmembrane region" description="Helical" evidence="1">
    <location>
        <begin position="53"/>
        <end position="74"/>
    </location>
</feature>
<feature type="transmembrane region" description="Helical" evidence="1">
    <location>
        <begin position="119"/>
        <end position="138"/>
    </location>
</feature>
<sequence>MSTKERKGQSQLIPLLWVRRSIGFLGILLPPALVLGTMLFSHCDFILGAVSDYYHSIVRDVFVGVICVIALFLFTYRGYDKTDDIAANLACFFALGVAFLPTSAKEINCGEYGFYQFPVLHNICAVSFFLVITYFSLFQFPQTEKDHEPTPEKQKRNRVYRTCGYIMLASIILIGLDELLDRALTKALGLPFTIMFIGEWVALWAFGTSWLVKGEFILEDN</sequence>
<dbReference type="Proteomes" id="UP001597510">
    <property type="component" value="Unassembled WGS sequence"/>
</dbReference>
<evidence type="ECO:0000313" key="3">
    <source>
        <dbReference type="Proteomes" id="UP001597510"/>
    </source>
</evidence>
<protein>
    <submittedName>
        <fullName evidence="2">DUF998 domain-containing protein</fullName>
    </submittedName>
</protein>
<feature type="transmembrane region" description="Helical" evidence="1">
    <location>
        <begin position="86"/>
        <end position="104"/>
    </location>
</feature>
<reference evidence="3" key="1">
    <citation type="journal article" date="2019" name="Int. J. Syst. Evol. Microbiol.">
        <title>The Global Catalogue of Microorganisms (GCM) 10K type strain sequencing project: providing services to taxonomists for standard genome sequencing and annotation.</title>
        <authorList>
            <consortium name="The Broad Institute Genomics Platform"/>
            <consortium name="The Broad Institute Genome Sequencing Center for Infectious Disease"/>
            <person name="Wu L."/>
            <person name="Ma J."/>
        </authorList>
    </citation>
    <scope>NUCLEOTIDE SEQUENCE [LARGE SCALE GENOMIC DNA]</scope>
    <source>
        <strain evidence="3">KCTC 52344</strain>
    </source>
</reference>
<feature type="transmembrane region" description="Helical" evidence="1">
    <location>
        <begin position="188"/>
        <end position="212"/>
    </location>
</feature>
<dbReference type="EMBL" id="JBHULC010000027">
    <property type="protein sequence ID" value="MFD2523046.1"/>
    <property type="molecule type" value="Genomic_DNA"/>
</dbReference>
<feature type="transmembrane region" description="Helical" evidence="1">
    <location>
        <begin position="21"/>
        <end position="41"/>
    </location>
</feature>
<accession>A0ABW5JAH0</accession>
<evidence type="ECO:0000256" key="1">
    <source>
        <dbReference type="SAM" id="Phobius"/>
    </source>
</evidence>
<proteinExistence type="predicted"/>
<gene>
    <name evidence="2" type="ORF">ACFSR2_19270</name>
</gene>
<comment type="caution">
    <text evidence="2">The sequence shown here is derived from an EMBL/GenBank/DDBJ whole genome shotgun (WGS) entry which is preliminary data.</text>
</comment>
<keyword evidence="1" id="KW-0812">Transmembrane</keyword>
<keyword evidence="3" id="KW-1185">Reference proteome</keyword>
<feature type="transmembrane region" description="Helical" evidence="1">
    <location>
        <begin position="159"/>
        <end position="176"/>
    </location>
</feature>
<dbReference type="RefSeq" id="WP_340240069.1">
    <property type="nucleotide sequence ID" value="NZ_JBBEWC010000018.1"/>
</dbReference>
<organism evidence="2 3">
    <name type="scientific">Emticicia soli</name>
    <dbReference type="NCBI Taxonomy" id="2027878"/>
    <lineage>
        <taxon>Bacteria</taxon>
        <taxon>Pseudomonadati</taxon>
        <taxon>Bacteroidota</taxon>
        <taxon>Cytophagia</taxon>
        <taxon>Cytophagales</taxon>
        <taxon>Leadbetterellaceae</taxon>
        <taxon>Emticicia</taxon>
    </lineage>
</organism>